<keyword evidence="2" id="KW-1185">Reference proteome</keyword>
<dbReference type="RefSeq" id="WP_142494338.1">
    <property type="nucleotide sequence ID" value="NZ_FXTO01000026.1"/>
</dbReference>
<reference evidence="1 2" key="1">
    <citation type="submission" date="2017-05" db="EMBL/GenBank/DDBJ databases">
        <authorList>
            <person name="Varghese N."/>
            <person name="Submissions S."/>
        </authorList>
    </citation>
    <scope>NUCLEOTIDE SEQUENCE [LARGE SCALE GENOMIC DNA]</scope>
    <source>
        <strain evidence="1 2">DSM 29506</strain>
    </source>
</reference>
<evidence type="ECO:0000313" key="1">
    <source>
        <dbReference type="EMBL" id="SMO93342.1"/>
    </source>
</evidence>
<dbReference type="InterPro" id="IPR010813">
    <property type="entry name" value="DUF1413"/>
</dbReference>
<organism evidence="1 2">
    <name type="scientific">Thalassovita litoralis</name>
    <dbReference type="NCBI Taxonomy" id="1010611"/>
    <lineage>
        <taxon>Bacteria</taxon>
        <taxon>Pseudomonadati</taxon>
        <taxon>Pseudomonadota</taxon>
        <taxon>Alphaproteobacteria</taxon>
        <taxon>Rhodobacterales</taxon>
        <taxon>Roseobacteraceae</taxon>
        <taxon>Thalassovita</taxon>
    </lineage>
</organism>
<proteinExistence type="predicted"/>
<dbReference type="Proteomes" id="UP000316030">
    <property type="component" value="Unassembled WGS sequence"/>
</dbReference>
<accession>A0A521FAW5</accession>
<protein>
    <submittedName>
        <fullName evidence="1">Uncharacterized protein</fullName>
    </submittedName>
</protein>
<dbReference type="AlphaFoldDB" id="A0A521FAW5"/>
<dbReference type="Pfam" id="PF07205">
    <property type="entry name" value="DUF1413"/>
    <property type="match status" value="1"/>
</dbReference>
<gene>
    <name evidence="1" type="ORF">SAMN06265173_12619</name>
</gene>
<name>A0A521FAW5_9RHOB</name>
<dbReference type="EMBL" id="FXTO01000026">
    <property type="protein sequence ID" value="SMO93342.1"/>
    <property type="molecule type" value="Genomic_DNA"/>
</dbReference>
<sequence length="81" mass="9419">MAILDDFKDEITQRVEALEPGVQFSLRTLFGGREEFAKFATSGQRKALGTQFRKAVEETEFQNIEYSHHAQSPAEHWYKRI</sequence>
<dbReference type="OrthoDB" id="7865193at2"/>
<evidence type="ECO:0000313" key="2">
    <source>
        <dbReference type="Proteomes" id="UP000316030"/>
    </source>
</evidence>